<feature type="compositionally biased region" description="Pro residues" evidence="4">
    <location>
        <begin position="502"/>
        <end position="511"/>
    </location>
</feature>
<sequence length="1076" mass="117251">MAGQQLNHLHQTPAPTQHPSHSTHLCLSDVVERPANRNTPSASSSNRDTHQILAPIYPLTRRDGPLDHGRGGYWGMNSTAFTNLESLFLFQLLRKHGLADDVFNRISDELKNNNLICEQERYAAGRLGPESLQEHALQLMRDEMPQAASVPAGGQNATANGNATGNTGSLSPTSKKRKLSSPPLPSLKDAREQADRIVPMLLARLYDRYRQQMVREIQEDEEKILILQREVAELEKKENTKTAVQQPQQTQQPQQLQQPQQTVQPERKVPVTNGTPAPSVEESKAAKPFKPNGQITQTPIPVPTPPQLQQQNTGINKPVAAAPVSQPTLPQDRRPTQPTPPAVPATTRPPSEVRQTTPVSRPSEPPRPPSAASSGLQHPQAAQAYGLPQPAGSPQPHFAEGTLQRPESLPRTQTPGPRPRPSPQPQTPSTLQWEPPYRPQHQTPVPSPRPPYTPQQNVRQPPYPIQTQPGHPPQQQQQQQQQQQHPQYPPNYATNRQAPQPVTQPPQPVRTPTPGTTQAPQSVLVPPQHAGQLPPSLGSLPLNATPDGSGQQPPQHRPGPVIPTTGPPTSVAPTASPHFAQAQAYQYPAQQAARPPQAVPQQVSTPVRAPSMILPTSQRPQVPHQPQLPPKQYQSPAPPAPSTPVPQQTDTSSKPRGPPYPGHVQIRPEHAQHHTPVQTRAPTGSSTSQTPSAVHTPVHTPSGSQLMTHVVRGHGTKWTSTPTPATPRMEMTGYFDAPSPSYEPLSPPTQHAQLHKPSPHSGKKDPRKGMQKIDTAVSRPKSRLSQSAQIPQDTADDQDTPARAIKNEEATPKSFDDVGVEGLSIPKSAPYNKRKRSESPKESLSTGPPTLVLWTRSFHRVSAQALEQVTSHKHANMFAGPVKARDAPGYGEIVLQPMDLKKIRAAVHQGQRHAQSVEKTQPDIDPSAMNVMLPTTVDLIPPRGIINIAQLERELVHMFANATMYAPDPDRGFGPEFVKKRGGGEDGDDSDDEEGVLGYEVDENGIVKQTRNMFMEVDKLLGDLRSEVERNAQPVNIPPLSRSVSAVGGEATAGEEDDEQAGDDAPSVAKKRRVRG</sequence>
<dbReference type="PANTHER" id="PTHR15398">
    <property type="entry name" value="BROMODOMAIN-CONTAINING PROTEIN 8"/>
    <property type="match status" value="1"/>
</dbReference>
<feature type="region of interest" description="Disordered" evidence="4">
    <location>
        <begin position="238"/>
        <end position="849"/>
    </location>
</feature>
<comment type="caution">
    <text evidence="6">The sequence shown here is derived from an EMBL/GenBank/DDBJ whole genome shotgun (WGS) entry which is preliminary data.</text>
</comment>
<feature type="compositionally biased region" description="Low complexity" evidence="4">
    <location>
        <begin position="533"/>
        <end position="542"/>
    </location>
</feature>
<feature type="region of interest" description="Disordered" evidence="4">
    <location>
        <begin position="970"/>
        <end position="995"/>
    </location>
</feature>
<reference evidence="6 7" key="1">
    <citation type="journal article" date="2024" name="IMA Fungus">
        <title>Apiospora arundinis, a panoply of carbohydrate-active enzymes and secondary metabolites.</title>
        <authorList>
            <person name="Sorensen T."/>
            <person name="Petersen C."/>
            <person name="Muurmann A.T."/>
            <person name="Christiansen J.V."/>
            <person name="Brundto M.L."/>
            <person name="Overgaard C.K."/>
            <person name="Boysen A.T."/>
            <person name="Wollenberg R.D."/>
            <person name="Larsen T.O."/>
            <person name="Sorensen J.L."/>
            <person name="Nielsen K.L."/>
            <person name="Sondergaard T.E."/>
        </authorList>
    </citation>
    <scope>NUCLEOTIDE SEQUENCE [LARGE SCALE GENOMIC DNA]</scope>
    <source>
        <strain evidence="6 7">AAU 773</strain>
    </source>
</reference>
<feature type="compositionally biased region" description="Pro residues" evidence="4">
    <location>
        <begin position="416"/>
        <end position="426"/>
    </location>
</feature>
<dbReference type="PROSITE" id="PS50014">
    <property type="entry name" value="BROMODOMAIN_2"/>
    <property type="match status" value="1"/>
</dbReference>
<accession>A0ABR2IHC5</accession>
<dbReference type="InterPro" id="IPR036427">
    <property type="entry name" value="Bromodomain-like_sf"/>
</dbReference>
<feature type="compositionally biased region" description="Low complexity" evidence="4">
    <location>
        <begin position="465"/>
        <end position="486"/>
    </location>
</feature>
<feature type="compositionally biased region" description="Basic and acidic residues" evidence="4">
    <location>
        <begin position="805"/>
        <end position="816"/>
    </location>
</feature>
<feature type="region of interest" description="Disordered" evidence="4">
    <location>
        <begin position="147"/>
        <end position="192"/>
    </location>
</feature>
<feature type="domain" description="Bromo" evidence="5">
    <location>
        <begin position="870"/>
        <end position="924"/>
    </location>
</feature>
<organism evidence="6 7">
    <name type="scientific">Apiospora arundinis</name>
    <dbReference type="NCBI Taxonomy" id="335852"/>
    <lineage>
        <taxon>Eukaryota</taxon>
        <taxon>Fungi</taxon>
        <taxon>Dikarya</taxon>
        <taxon>Ascomycota</taxon>
        <taxon>Pezizomycotina</taxon>
        <taxon>Sordariomycetes</taxon>
        <taxon>Xylariomycetidae</taxon>
        <taxon>Amphisphaeriales</taxon>
        <taxon>Apiosporaceae</taxon>
        <taxon>Apiospora</taxon>
    </lineage>
</organism>
<evidence type="ECO:0000256" key="3">
    <source>
        <dbReference type="SAM" id="Coils"/>
    </source>
</evidence>
<feature type="region of interest" description="Disordered" evidence="4">
    <location>
        <begin position="1030"/>
        <end position="1076"/>
    </location>
</feature>
<feature type="coiled-coil region" evidence="3">
    <location>
        <begin position="210"/>
        <end position="237"/>
    </location>
</feature>
<dbReference type="EMBL" id="JAPCWZ010000005">
    <property type="protein sequence ID" value="KAK8862975.1"/>
    <property type="molecule type" value="Genomic_DNA"/>
</dbReference>
<evidence type="ECO:0000256" key="1">
    <source>
        <dbReference type="ARBA" id="ARBA00023117"/>
    </source>
</evidence>
<dbReference type="Proteomes" id="UP001390339">
    <property type="component" value="Unassembled WGS sequence"/>
</dbReference>
<keyword evidence="7" id="KW-1185">Reference proteome</keyword>
<name>A0ABR2IHC5_9PEZI</name>
<keyword evidence="3" id="KW-0175">Coiled coil</keyword>
<evidence type="ECO:0000256" key="4">
    <source>
        <dbReference type="SAM" id="MobiDB-lite"/>
    </source>
</evidence>
<feature type="compositionally biased region" description="Acidic residues" evidence="4">
    <location>
        <begin position="985"/>
        <end position="995"/>
    </location>
</feature>
<feature type="compositionally biased region" description="Low complexity" evidence="4">
    <location>
        <begin position="580"/>
        <end position="603"/>
    </location>
</feature>
<dbReference type="Gene3D" id="1.20.920.10">
    <property type="entry name" value="Bromodomain-like"/>
    <property type="match status" value="1"/>
</dbReference>
<dbReference type="InterPro" id="IPR001487">
    <property type="entry name" value="Bromodomain"/>
</dbReference>
<feature type="compositionally biased region" description="Polar residues" evidence="4">
    <location>
        <begin position="783"/>
        <end position="792"/>
    </location>
</feature>
<evidence type="ECO:0000259" key="5">
    <source>
        <dbReference type="PROSITE" id="PS50014"/>
    </source>
</evidence>
<dbReference type="SUPFAM" id="SSF47370">
    <property type="entry name" value="Bromodomain"/>
    <property type="match status" value="1"/>
</dbReference>
<feature type="compositionally biased region" description="Low complexity" evidence="4">
    <location>
        <begin position="152"/>
        <end position="168"/>
    </location>
</feature>
<feature type="compositionally biased region" description="Low complexity" evidence="4">
    <location>
        <begin position="244"/>
        <end position="264"/>
    </location>
</feature>
<feature type="region of interest" description="Disordered" evidence="4">
    <location>
        <begin position="1"/>
        <end position="23"/>
    </location>
</feature>
<dbReference type="PANTHER" id="PTHR15398:SF4">
    <property type="entry name" value="BROMODOMAIN-CONTAINING PROTEIN 8 ISOFORM X1"/>
    <property type="match status" value="1"/>
</dbReference>
<feature type="compositionally biased region" description="Polar residues" evidence="4">
    <location>
        <begin position="675"/>
        <end position="707"/>
    </location>
</feature>
<feature type="compositionally biased region" description="Acidic residues" evidence="4">
    <location>
        <begin position="1053"/>
        <end position="1062"/>
    </location>
</feature>
<feature type="compositionally biased region" description="Basic and acidic residues" evidence="4">
    <location>
        <begin position="970"/>
        <end position="984"/>
    </location>
</feature>
<evidence type="ECO:0000313" key="7">
    <source>
        <dbReference type="Proteomes" id="UP001390339"/>
    </source>
</evidence>
<evidence type="ECO:0000313" key="6">
    <source>
        <dbReference type="EMBL" id="KAK8862975.1"/>
    </source>
</evidence>
<evidence type="ECO:0000256" key="2">
    <source>
        <dbReference type="PROSITE-ProRule" id="PRU00035"/>
    </source>
</evidence>
<dbReference type="Pfam" id="PF00439">
    <property type="entry name" value="Bromodomain"/>
    <property type="match status" value="1"/>
</dbReference>
<protein>
    <recommendedName>
        <fullName evidence="5">Bromo domain-containing protein</fullName>
    </recommendedName>
</protein>
<gene>
    <name evidence="6" type="ORF">PGQ11_009210</name>
</gene>
<proteinExistence type="predicted"/>
<keyword evidence="1 2" id="KW-0103">Bromodomain</keyword>